<dbReference type="VEuPathDB" id="FungiDB:F9C07_2487"/>
<sequence>MEELALVSQEVDGPPFKQSEKVLLFSENPVPCPLFERTVRSIEGSQRSYTCSESMGGKLQRPSTRYGCSRTVSITFQANALVKMFVASQRTTL</sequence>
<proteinExistence type="predicted"/>
<dbReference type="VEuPathDB" id="FungiDB:AFLA_000983"/>
<keyword evidence="2" id="KW-1185">Reference proteome</keyword>
<evidence type="ECO:0000313" key="2">
    <source>
        <dbReference type="Proteomes" id="UP000596276"/>
    </source>
</evidence>
<dbReference type="Proteomes" id="UP000596276">
    <property type="component" value="Chromosome 2"/>
</dbReference>
<name>A0A7U2MF38_ASPFN</name>
<evidence type="ECO:0000313" key="1">
    <source>
        <dbReference type="EMBL" id="QRD82590.1"/>
    </source>
</evidence>
<organism evidence="1 2">
    <name type="scientific">Aspergillus flavus (strain ATCC 200026 / FGSC A1120 / IAM 13836 / NRRL 3357 / JCM 12722 / SRRC 167)</name>
    <dbReference type="NCBI Taxonomy" id="332952"/>
    <lineage>
        <taxon>Eukaryota</taxon>
        <taxon>Fungi</taxon>
        <taxon>Dikarya</taxon>
        <taxon>Ascomycota</taxon>
        <taxon>Pezizomycotina</taxon>
        <taxon>Eurotiomycetes</taxon>
        <taxon>Eurotiomycetidae</taxon>
        <taxon>Eurotiales</taxon>
        <taxon>Aspergillaceae</taxon>
        <taxon>Aspergillus</taxon>
        <taxon>Aspergillus subgen. Circumdati</taxon>
    </lineage>
</organism>
<gene>
    <name evidence="1" type="ORF">F9C07_2487</name>
</gene>
<dbReference type="AlphaFoldDB" id="A0A7U2MF38"/>
<reference evidence="2" key="1">
    <citation type="journal article" date="2021" name="G3 (Bethesda)">
        <title>Chromosome assembled and annotated genome sequence of Aspergillus flavus NRRL 3357.</title>
        <authorList>
            <person name="Skerker J.M."/>
            <person name="Pianalto K.M."/>
            <person name="Mondo S.J."/>
            <person name="Yang K."/>
            <person name="Arkin A.P."/>
            <person name="Keller N.P."/>
            <person name="Grigoriev I.V."/>
            <person name="Louise Glass N.L."/>
        </authorList>
    </citation>
    <scope>NUCLEOTIDE SEQUENCE [LARGE SCALE GENOMIC DNA]</scope>
    <source>
        <strain evidence="2">ATCC 200026 / FGSC A1120 / IAM 13836 / NRRL 3357 / JCM 12722 / SRRC 167</strain>
    </source>
</reference>
<protein>
    <submittedName>
        <fullName evidence="1">Uncharacterized protein</fullName>
    </submittedName>
</protein>
<accession>A0A7U2MF38</accession>
<dbReference type="EMBL" id="CP044622">
    <property type="protein sequence ID" value="QRD82590.1"/>
    <property type="molecule type" value="Genomic_DNA"/>
</dbReference>